<keyword evidence="1" id="KW-0732">Signal</keyword>
<dbReference type="PIRSF" id="PIRSF036531">
    <property type="entry name" value="Tpp15_prd"/>
    <property type="match status" value="1"/>
</dbReference>
<feature type="domain" description="FMN-binding" evidence="2">
    <location>
        <begin position="45"/>
        <end position="136"/>
    </location>
</feature>
<evidence type="ECO:0000313" key="3">
    <source>
        <dbReference type="EMBL" id="ABG82929.1"/>
    </source>
</evidence>
<gene>
    <name evidence="3" type="ordered locus">CPF_2490</name>
</gene>
<dbReference type="GO" id="GO:0016020">
    <property type="term" value="C:membrane"/>
    <property type="evidence" value="ECO:0007669"/>
    <property type="project" value="InterPro"/>
</dbReference>
<proteinExistence type="predicted"/>
<dbReference type="KEGG" id="cpf:CPF_2490"/>
<keyword evidence="4" id="KW-1185">Reference proteome</keyword>
<dbReference type="Gene3D" id="3.90.1010.20">
    <property type="match status" value="1"/>
</dbReference>
<keyword evidence="3" id="KW-0449">Lipoprotein</keyword>
<dbReference type="EMBL" id="CP000246">
    <property type="protein sequence ID" value="ABG82929.1"/>
    <property type="molecule type" value="Genomic_DNA"/>
</dbReference>
<protein>
    <submittedName>
        <fullName evidence="3">Lipoprotein</fullName>
    </submittedName>
</protein>
<dbReference type="SMR" id="A0A0H2YPT6"/>
<evidence type="ECO:0000313" key="4">
    <source>
        <dbReference type="Proteomes" id="UP000001823"/>
    </source>
</evidence>
<evidence type="ECO:0000256" key="1">
    <source>
        <dbReference type="SAM" id="SignalP"/>
    </source>
</evidence>
<name>A0A0H2YPT6_CLOP1</name>
<dbReference type="HOGENOM" id="CLU_119924_1_1_9"/>
<dbReference type="InterPro" id="IPR017058">
    <property type="entry name" value="Major_M_immunogen_Tpp15_prd"/>
</dbReference>
<organism evidence="3 4">
    <name type="scientific">Clostridium perfringens (strain ATCC 13124 / DSM 756 / JCM 1290 / NCIMB 6125 / NCTC 8237 / Type A)</name>
    <dbReference type="NCBI Taxonomy" id="195103"/>
    <lineage>
        <taxon>Bacteria</taxon>
        <taxon>Bacillati</taxon>
        <taxon>Bacillota</taxon>
        <taxon>Clostridia</taxon>
        <taxon>Eubacteriales</taxon>
        <taxon>Clostridiaceae</taxon>
        <taxon>Clostridium</taxon>
    </lineage>
</organism>
<dbReference type="STRING" id="195103.CPF_2490"/>
<dbReference type="Proteomes" id="UP000001823">
    <property type="component" value="Chromosome"/>
</dbReference>
<dbReference type="InterPro" id="IPR007329">
    <property type="entry name" value="FMN-bd"/>
</dbReference>
<dbReference type="GO" id="GO:0010181">
    <property type="term" value="F:FMN binding"/>
    <property type="evidence" value="ECO:0007669"/>
    <property type="project" value="InterPro"/>
</dbReference>
<dbReference type="eggNOG" id="COG4939">
    <property type="taxonomic scope" value="Bacteria"/>
</dbReference>
<evidence type="ECO:0000259" key="2">
    <source>
        <dbReference type="SMART" id="SM00900"/>
    </source>
</evidence>
<dbReference type="SMART" id="SM00900">
    <property type="entry name" value="FMN_bind"/>
    <property type="match status" value="1"/>
</dbReference>
<dbReference type="Pfam" id="PF04205">
    <property type="entry name" value="FMN_bind"/>
    <property type="match status" value="1"/>
</dbReference>
<feature type="signal peptide" evidence="1">
    <location>
        <begin position="1"/>
        <end position="22"/>
    </location>
</feature>
<feature type="chain" id="PRO_5002602710" evidence="1">
    <location>
        <begin position="23"/>
        <end position="147"/>
    </location>
</feature>
<sequence length="147" mass="16039">MKKKFFALILSTLVASNFIACGASNNSKLKDGDYTVETAKADDHGYKAKLSIKVSDGKITEAKYNEFNGETNAMKREDKDYNEKMTGVSGIGPAEYEPQLEKALIEKQSSDIDVITGATSSSNQFKKLAEKVLKNAEEGKTEATLVD</sequence>
<dbReference type="RefSeq" id="WP_003457393.1">
    <property type="nucleotide sequence ID" value="NC_008261.1"/>
</dbReference>
<accession>A0A0H2YPT6</accession>
<reference evidence="3 4" key="1">
    <citation type="journal article" date="2006" name="Genome Res.">
        <title>Skewed genomic variability in strains of the toxigenic bacterial pathogen, Clostridium perfringens.</title>
        <authorList>
            <person name="Myers G.S."/>
            <person name="Rasko D.A."/>
            <person name="Cheung J.K."/>
            <person name="Ravel J."/>
            <person name="Seshadri R."/>
            <person name="Deboy R.T."/>
            <person name="Ren Q."/>
            <person name="Varga J."/>
            <person name="Awad M.M."/>
            <person name="Brinkac L.M."/>
            <person name="Daugherty S.C."/>
            <person name="Haft D.H."/>
            <person name="Dodson R.J."/>
            <person name="Madupu R."/>
            <person name="Nelson W.C."/>
            <person name="Rosovitz M.J."/>
            <person name="Sullivan S.A."/>
            <person name="Khouri H."/>
            <person name="Dimitrov G.I."/>
            <person name="Watkins K.L."/>
            <person name="Mulligan S."/>
            <person name="Benton J."/>
            <person name="Radune D."/>
            <person name="Fisher D.J."/>
            <person name="Atkins H.S."/>
            <person name="Hiscox T."/>
            <person name="Jost B.H."/>
            <person name="Billington S.J."/>
            <person name="Songer J.G."/>
            <person name="McClane B.A."/>
            <person name="Titball R.W."/>
            <person name="Rood J.I."/>
            <person name="Melville S.B."/>
            <person name="Paulsen I.T."/>
        </authorList>
    </citation>
    <scope>NUCLEOTIDE SEQUENCE [LARGE SCALE GENOMIC DNA]</scope>
    <source>
        <strain evidence="4">ATCC 13124 / DSM 756 / JCM 1290 / NCIMB 6125 / NCTC 8237 / S 107 / Type A</strain>
    </source>
</reference>
<dbReference type="PaxDb" id="195103-CPF_2490"/>
<dbReference type="GeneID" id="93001232"/>
<dbReference type="AlphaFoldDB" id="A0A0H2YPT6"/>